<dbReference type="PANTHER" id="PTHR35788">
    <property type="entry name" value="EXPORTED PROTEIN-RELATED"/>
    <property type="match status" value="1"/>
</dbReference>
<keyword evidence="1" id="KW-0732">Signal</keyword>
<feature type="signal peptide" evidence="1">
    <location>
        <begin position="1"/>
        <end position="29"/>
    </location>
</feature>
<proteinExistence type="predicted"/>
<protein>
    <submittedName>
        <fullName evidence="2">VanW family protein</fullName>
    </submittedName>
</protein>
<sequence>MKRSRISTAGLVAAAISFAAVVPGNPVWAAGGPAAAGQEHDVDEMDHTREEILGLYSTSMAGSSDARIHNIEKAVNLLNGEKIEPHRLFSYNDTIGNSNLADDGWEKAGVIANGRLTDDYGGGICQVSSTLFNAAAGAGMLIVERHSHSKTVSYVPPGLDATVAYGQLDFQFVNPYDYPVKINAKTYADNLVVITIVRA</sequence>
<dbReference type="RefSeq" id="WP_310773027.1">
    <property type="nucleotide sequence ID" value="NZ_CP134050.1"/>
</dbReference>
<name>A0ABY9TB68_BREBE</name>
<accession>A0ABY9TB68</accession>
<reference evidence="2 3" key="1">
    <citation type="submission" date="2023-09" db="EMBL/GenBank/DDBJ databases">
        <title>Complete Genome and Methylome dissection of Bacillus brevis NEB573 original source of BbsI restriction endonuclease.</title>
        <authorList>
            <person name="Fomenkov A."/>
            <person name="Roberts R.D."/>
        </authorList>
    </citation>
    <scope>NUCLEOTIDE SEQUENCE [LARGE SCALE GENOMIC DNA]</scope>
    <source>
        <strain evidence="2 3">NEB573</strain>
    </source>
</reference>
<evidence type="ECO:0000313" key="3">
    <source>
        <dbReference type="Proteomes" id="UP001256827"/>
    </source>
</evidence>
<dbReference type="InterPro" id="IPR007391">
    <property type="entry name" value="Vancomycin_resist_VanW"/>
</dbReference>
<gene>
    <name evidence="2" type="ORF">RGB73_13970</name>
</gene>
<evidence type="ECO:0000256" key="1">
    <source>
        <dbReference type="SAM" id="SignalP"/>
    </source>
</evidence>
<dbReference type="Proteomes" id="UP001256827">
    <property type="component" value="Chromosome"/>
</dbReference>
<keyword evidence="3" id="KW-1185">Reference proteome</keyword>
<dbReference type="PANTHER" id="PTHR35788:SF1">
    <property type="entry name" value="EXPORTED PROTEIN"/>
    <property type="match status" value="1"/>
</dbReference>
<dbReference type="Pfam" id="PF04294">
    <property type="entry name" value="VanW"/>
    <property type="match status" value="1"/>
</dbReference>
<feature type="chain" id="PRO_5045348150" evidence="1">
    <location>
        <begin position="30"/>
        <end position="199"/>
    </location>
</feature>
<organism evidence="2 3">
    <name type="scientific">Brevibacillus brevis</name>
    <name type="common">Bacillus brevis</name>
    <dbReference type="NCBI Taxonomy" id="1393"/>
    <lineage>
        <taxon>Bacteria</taxon>
        <taxon>Bacillati</taxon>
        <taxon>Bacillota</taxon>
        <taxon>Bacilli</taxon>
        <taxon>Bacillales</taxon>
        <taxon>Paenibacillaceae</taxon>
        <taxon>Brevibacillus</taxon>
    </lineage>
</organism>
<evidence type="ECO:0000313" key="2">
    <source>
        <dbReference type="EMBL" id="WNC17364.1"/>
    </source>
</evidence>
<dbReference type="EMBL" id="CP134050">
    <property type="protein sequence ID" value="WNC17364.1"/>
    <property type="molecule type" value="Genomic_DNA"/>
</dbReference>
<dbReference type="InterPro" id="IPR052913">
    <property type="entry name" value="Glycopeptide_resist_protein"/>
</dbReference>